<dbReference type="RefSeq" id="WP_301720459.1">
    <property type="nucleotide sequence ID" value="NZ_JAGGJB010000002.1"/>
</dbReference>
<comment type="caution">
    <text evidence="1">The sequence shown here is derived from an EMBL/GenBank/DDBJ whole genome shotgun (WGS) entry which is preliminary data.</text>
</comment>
<name>A0AAW7QVE4_9GAMM</name>
<dbReference type="InterPro" id="IPR017143">
    <property type="entry name" value="UCP037225"/>
</dbReference>
<dbReference type="Pfam" id="PF14255">
    <property type="entry name" value="Zn_ribbon_21"/>
    <property type="match status" value="1"/>
</dbReference>
<dbReference type="InterPro" id="IPR025990">
    <property type="entry name" value="zinc_ribbon_bacterial"/>
</dbReference>
<dbReference type="Proteomes" id="UP001169491">
    <property type="component" value="Unassembled WGS sequence"/>
</dbReference>
<keyword evidence="3" id="KW-1185">Reference proteome</keyword>
<dbReference type="AlphaFoldDB" id="A0AAW7QVE4"/>
<sequence>MNPQKLHDAAVDCPHCGHHIHLAIDASQGDQDYQDECPACGSDVHIEITLDDVRDKIVVKIRSDDENFY</sequence>
<evidence type="ECO:0000313" key="3">
    <source>
        <dbReference type="Proteomes" id="UP001169491"/>
    </source>
</evidence>
<gene>
    <name evidence="1" type="ORF">J6I90_04755</name>
    <name evidence="2" type="ORF">J6I92_00920</name>
</gene>
<protein>
    <submittedName>
        <fullName evidence="1">CPXCG motif-containing cysteine-rich protein</fullName>
    </submittedName>
</protein>
<accession>A0AAW7QVE4</accession>
<evidence type="ECO:0000313" key="2">
    <source>
        <dbReference type="EMBL" id="MDN7128438.1"/>
    </source>
</evidence>
<evidence type="ECO:0000313" key="4">
    <source>
        <dbReference type="Proteomes" id="UP001169492"/>
    </source>
</evidence>
<dbReference type="PIRSF" id="PIRSF037225">
    <property type="entry name" value="UCP037225"/>
    <property type="match status" value="1"/>
</dbReference>
<dbReference type="EMBL" id="JAGGJC010000001">
    <property type="protein sequence ID" value="MDN7128438.1"/>
    <property type="molecule type" value="Genomic_DNA"/>
</dbReference>
<organism evidence="1 4">
    <name type="scientific">Pseudidiomarina terrestris</name>
    <dbReference type="NCBI Taxonomy" id="2820060"/>
    <lineage>
        <taxon>Bacteria</taxon>
        <taxon>Pseudomonadati</taxon>
        <taxon>Pseudomonadota</taxon>
        <taxon>Gammaproteobacteria</taxon>
        <taxon>Alteromonadales</taxon>
        <taxon>Idiomarinaceae</taxon>
        <taxon>Pseudidiomarina</taxon>
    </lineage>
</organism>
<dbReference type="EMBL" id="JAGGJB010000002">
    <property type="protein sequence ID" value="MDN7124181.1"/>
    <property type="molecule type" value="Genomic_DNA"/>
</dbReference>
<reference evidence="3 4" key="1">
    <citation type="submission" date="2021-03" db="EMBL/GenBank/DDBJ databases">
        <title>Pseudidiomarina terrestris, a new bacterium isolated from saline soil.</title>
        <authorList>
            <person name="Galisteo C."/>
            <person name="De La Haba R."/>
            <person name="Sanchez-Porro C."/>
            <person name="Ventosa A."/>
        </authorList>
    </citation>
    <scope>NUCLEOTIDE SEQUENCE [LARGE SCALE GENOMIC DNA]</scope>
    <source>
        <strain evidence="1 4">1APP75-32.1</strain>
        <strain evidence="3">1APR75-15</strain>
        <strain evidence="2">1ASR75-15</strain>
    </source>
</reference>
<dbReference type="Proteomes" id="UP001169492">
    <property type="component" value="Unassembled WGS sequence"/>
</dbReference>
<evidence type="ECO:0000313" key="1">
    <source>
        <dbReference type="EMBL" id="MDN7124181.1"/>
    </source>
</evidence>
<proteinExistence type="predicted"/>